<sequence>MFVLLRFVIRASPYNQRINQLLSRGTWKPNTEVVQFNVVMVGNSCVGKTSFIRRFHEDQFTEDYRSTIGECCYGGSLVR</sequence>
<evidence type="ECO:0000313" key="2">
    <source>
        <dbReference type="Proteomes" id="UP000472262"/>
    </source>
</evidence>
<dbReference type="Ensembl" id="ENSSGRT00000062869.1">
    <property type="protein sequence ID" value="ENSSGRP00000058921.1"/>
    <property type="gene ID" value="ENSSGRG00000030639.1"/>
</dbReference>
<reference evidence="1" key="2">
    <citation type="submission" date="2025-09" db="UniProtKB">
        <authorList>
            <consortium name="Ensembl"/>
        </authorList>
    </citation>
    <scope>IDENTIFICATION</scope>
</reference>
<dbReference type="PRINTS" id="PR00449">
    <property type="entry name" value="RASTRNSFRMNG"/>
</dbReference>
<dbReference type="AlphaFoldDB" id="A0A672P6E6"/>
<keyword evidence="2" id="KW-1185">Reference proteome</keyword>
<dbReference type="Pfam" id="PF08477">
    <property type="entry name" value="Roc"/>
    <property type="match status" value="1"/>
</dbReference>
<evidence type="ECO:0000313" key="1">
    <source>
        <dbReference type="Ensembl" id="ENSSGRP00000058921.1"/>
    </source>
</evidence>
<name>A0A672P6E6_SINGR</name>
<dbReference type="SUPFAM" id="SSF52540">
    <property type="entry name" value="P-loop containing nucleoside triphosphate hydrolases"/>
    <property type="match status" value="1"/>
</dbReference>
<dbReference type="InterPro" id="IPR027417">
    <property type="entry name" value="P-loop_NTPase"/>
</dbReference>
<dbReference type="InParanoid" id="A0A672P6E6"/>
<accession>A0A672P6E6</accession>
<dbReference type="Gene3D" id="3.40.50.300">
    <property type="entry name" value="P-loop containing nucleotide triphosphate hydrolases"/>
    <property type="match status" value="1"/>
</dbReference>
<organism evidence="1 2">
    <name type="scientific">Sinocyclocheilus grahami</name>
    <name type="common">Dianchi golden-line fish</name>
    <name type="synonym">Barbus grahami</name>
    <dbReference type="NCBI Taxonomy" id="75366"/>
    <lineage>
        <taxon>Eukaryota</taxon>
        <taxon>Metazoa</taxon>
        <taxon>Chordata</taxon>
        <taxon>Craniata</taxon>
        <taxon>Vertebrata</taxon>
        <taxon>Euteleostomi</taxon>
        <taxon>Actinopterygii</taxon>
        <taxon>Neopterygii</taxon>
        <taxon>Teleostei</taxon>
        <taxon>Ostariophysi</taxon>
        <taxon>Cypriniformes</taxon>
        <taxon>Cyprinidae</taxon>
        <taxon>Cyprininae</taxon>
        <taxon>Sinocyclocheilus</taxon>
    </lineage>
</organism>
<protein>
    <submittedName>
        <fullName evidence="1">Uncharacterized protein</fullName>
    </submittedName>
</protein>
<reference evidence="1" key="1">
    <citation type="submission" date="2025-08" db="UniProtKB">
        <authorList>
            <consortium name="Ensembl"/>
        </authorList>
    </citation>
    <scope>IDENTIFICATION</scope>
</reference>
<dbReference type="Proteomes" id="UP000472262">
    <property type="component" value="Unassembled WGS sequence"/>
</dbReference>
<proteinExistence type="predicted"/>